<evidence type="ECO:0000256" key="4">
    <source>
        <dbReference type="ARBA" id="ARBA00023235"/>
    </source>
</evidence>
<dbReference type="PRINTS" id="PR00153">
    <property type="entry name" value="CSAPPISMRASE"/>
</dbReference>
<evidence type="ECO:0000313" key="7">
    <source>
        <dbReference type="EMBL" id="EKE26522.1"/>
    </source>
</evidence>
<dbReference type="InterPro" id="IPR002130">
    <property type="entry name" value="Cyclophilin-type_PPIase_dom"/>
</dbReference>
<proteinExistence type="inferred from homology"/>
<feature type="domain" description="PPIase cyclophilin-type" evidence="6">
    <location>
        <begin position="9"/>
        <end position="163"/>
    </location>
</feature>
<dbReference type="InterPro" id="IPR024936">
    <property type="entry name" value="Cyclophilin-type_PPIase"/>
</dbReference>
<dbReference type="Gene3D" id="2.40.100.10">
    <property type="entry name" value="Cyclophilin-like"/>
    <property type="match status" value="1"/>
</dbReference>
<comment type="catalytic activity">
    <reaction evidence="5">
        <text>[protein]-peptidylproline (omega=180) = [protein]-peptidylproline (omega=0)</text>
        <dbReference type="Rhea" id="RHEA:16237"/>
        <dbReference type="Rhea" id="RHEA-COMP:10747"/>
        <dbReference type="Rhea" id="RHEA-COMP:10748"/>
        <dbReference type="ChEBI" id="CHEBI:83833"/>
        <dbReference type="ChEBI" id="CHEBI:83834"/>
        <dbReference type="EC" id="5.2.1.8"/>
    </reaction>
</comment>
<evidence type="ECO:0000256" key="3">
    <source>
        <dbReference type="ARBA" id="ARBA00023110"/>
    </source>
</evidence>
<dbReference type="EC" id="5.2.1.8" evidence="5"/>
<accession>K2FXC8</accession>
<evidence type="ECO:0000256" key="5">
    <source>
        <dbReference type="RuleBase" id="RU363019"/>
    </source>
</evidence>
<dbReference type="PANTHER" id="PTHR45625:SF4">
    <property type="entry name" value="PEPTIDYLPROLYL ISOMERASE DOMAIN AND WD REPEAT-CONTAINING PROTEIN 1"/>
    <property type="match status" value="1"/>
</dbReference>
<dbReference type="SUPFAM" id="SSF50891">
    <property type="entry name" value="Cyclophilin-like"/>
    <property type="match status" value="1"/>
</dbReference>
<comment type="similarity">
    <text evidence="2 5">Belongs to the cyclophilin-type PPIase family.</text>
</comment>
<evidence type="ECO:0000259" key="6">
    <source>
        <dbReference type="PROSITE" id="PS50072"/>
    </source>
</evidence>
<protein>
    <recommendedName>
        <fullName evidence="5">Peptidyl-prolyl cis-trans isomerase</fullName>
        <shortName evidence="5">PPIase</shortName>
        <ecNumber evidence="5">5.2.1.8</ecNumber>
    </recommendedName>
</protein>
<dbReference type="Pfam" id="PF00160">
    <property type="entry name" value="Pro_isomerase"/>
    <property type="match status" value="1"/>
</dbReference>
<dbReference type="AlphaFoldDB" id="K2FXC8"/>
<evidence type="ECO:0000256" key="1">
    <source>
        <dbReference type="ARBA" id="ARBA00002388"/>
    </source>
</evidence>
<dbReference type="PIRSF" id="PIRSF001467">
    <property type="entry name" value="Peptidylpro_ismrse"/>
    <property type="match status" value="1"/>
</dbReference>
<reference evidence="7" key="1">
    <citation type="journal article" date="2012" name="Science">
        <title>Fermentation, hydrogen, and sulfur metabolism in multiple uncultivated bacterial phyla.</title>
        <authorList>
            <person name="Wrighton K.C."/>
            <person name="Thomas B.C."/>
            <person name="Sharon I."/>
            <person name="Miller C.S."/>
            <person name="Castelle C.J."/>
            <person name="VerBerkmoes N.C."/>
            <person name="Wilkins M.J."/>
            <person name="Hettich R.L."/>
            <person name="Lipton M.S."/>
            <person name="Williams K.H."/>
            <person name="Long P.E."/>
            <person name="Banfield J.F."/>
        </authorList>
    </citation>
    <scope>NUCLEOTIDE SEQUENCE [LARGE SCALE GENOMIC DNA]</scope>
</reference>
<comment type="caution">
    <text evidence="7">The sequence shown here is derived from an EMBL/GenBank/DDBJ whole genome shotgun (WGS) entry which is preliminary data.</text>
</comment>
<dbReference type="EMBL" id="AMFJ01000770">
    <property type="protein sequence ID" value="EKE26522.1"/>
    <property type="molecule type" value="Genomic_DNA"/>
</dbReference>
<organism evidence="7">
    <name type="scientific">uncultured bacterium</name>
    <name type="common">gcode 4</name>
    <dbReference type="NCBI Taxonomy" id="1234023"/>
    <lineage>
        <taxon>Bacteria</taxon>
        <taxon>environmental samples</taxon>
    </lineage>
</organism>
<sequence length="174" mass="21218">MQDTVLRQWDIVAIMDTSLWEIKIKFFPEIAPKACENFITHSKNWYYDGLIFHRVMSDFMIQWWDPKWTWTWGKSIWWSNFKDEFDSNLSHLKWTLSMANAWPNTNWSQFFIVQAASTPWLDWHHTIFGFTVEWIDIVDKIATQKTDRNDKPLYDVVINWIQIKQFKDNELINY</sequence>
<dbReference type="PANTHER" id="PTHR45625">
    <property type="entry name" value="PEPTIDYL-PROLYL CIS-TRANS ISOMERASE-RELATED"/>
    <property type="match status" value="1"/>
</dbReference>
<comment type="function">
    <text evidence="1 5">PPIases accelerate the folding of proteins. It catalyzes the cis-trans isomerization of proline imidic peptide bonds in oligopeptides.</text>
</comment>
<dbReference type="InterPro" id="IPR044666">
    <property type="entry name" value="Cyclophilin_A-like"/>
</dbReference>
<keyword evidence="3 5" id="KW-0697">Rotamase</keyword>
<dbReference type="PROSITE" id="PS50072">
    <property type="entry name" value="CSA_PPIASE_2"/>
    <property type="match status" value="1"/>
</dbReference>
<keyword evidence="4 5" id="KW-0413">Isomerase</keyword>
<gene>
    <name evidence="7" type="ORF">ACD_4C00254G0004</name>
</gene>
<name>K2FXC8_9BACT</name>
<evidence type="ECO:0000256" key="2">
    <source>
        <dbReference type="ARBA" id="ARBA00007365"/>
    </source>
</evidence>
<dbReference type="GO" id="GO:0003755">
    <property type="term" value="F:peptidyl-prolyl cis-trans isomerase activity"/>
    <property type="evidence" value="ECO:0007669"/>
    <property type="project" value="UniProtKB-UniRule"/>
</dbReference>
<dbReference type="InterPro" id="IPR029000">
    <property type="entry name" value="Cyclophilin-like_dom_sf"/>
</dbReference>